<dbReference type="AlphaFoldDB" id="W2V343"/>
<dbReference type="STRING" id="1401685.P857_1057"/>
<dbReference type="CDD" id="cd06223">
    <property type="entry name" value="PRTases_typeI"/>
    <property type="match status" value="1"/>
</dbReference>
<dbReference type="Proteomes" id="UP000018951">
    <property type="component" value="Unassembled WGS sequence"/>
</dbReference>
<feature type="binding site" description="in other chain" evidence="6">
    <location>
        <begin position="119"/>
        <end position="127"/>
    </location>
    <ligand>
        <name>5-phospho-alpha-D-ribose 1-diphosphate</name>
        <dbReference type="ChEBI" id="CHEBI:58017"/>
        <note>ligand shared between dimeric partners</note>
    </ligand>
</feature>
<feature type="binding site" evidence="6">
    <location>
        <position position="98"/>
    </location>
    <ligand>
        <name>5-phospho-alpha-D-ribose 1-diphosphate</name>
        <dbReference type="ChEBI" id="CHEBI:58017"/>
        <note>ligand shared between dimeric partners</note>
    </ligand>
</feature>
<dbReference type="PANTHER" id="PTHR19278:SF9">
    <property type="entry name" value="URIDINE 5'-MONOPHOSPHATE SYNTHASE"/>
    <property type="match status" value="1"/>
</dbReference>
<feature type="binding site" evidence="6">
    <location>
        <position position="95"/>
    </location>
    <ligand>
        <name>5-phospho-alpha-D-ribose 1-diphosphate</name>
        <dbReference type="ChEBI" id="CHEBI:58017"/>
        <note>ligand shared between dimeric partners</note>
    </ligand>
</feature>
<comment type="catalytic activity">
    <reaction evidence="6">
        <text>orotidine 5'-phosphate + diphosphate = orotate + 5-phospho-alpha-D-ribose 1-diphosphate</text>
        <dbReference type="Rhea" id="RHEA:10380"/>
        <dbReference type="ChEBI" id="CHEBI:30839"/>
        <dbReference type="ChEBI" id="CHEBI:33019"/>
        <dbReference type="ChEBI" id="CHEBI:57538"/>
        <dbReference type="ChEBI" id="CHEBI:58017"/>
        <dbReference type="EC" id="2.4.2.10"/>
    </reaction>
</comment>
<comment type="caution">
    <text evidence="6">Lacks conserved residue(s) required for the propagation of feature annotation.</text>
</comment>
<keyword evidence="9" id="KW-1185">Reference proteome</keyword>
<accession>W2V343</accession>
<sequence length="204" mass="22656">MSSDNIYNLFLNSGAVLHGHFILSSGLHSDYFVQCARVLEKSQNVQLLASNIIREIHTSVNIQDVHYVISPAVGGLIIGYEVARQIGSNFVFCERIDKKFSLEKRGFQIKPNSNCVIIEDVVTTAGTSIEMINYLHSLGLNLNMCIEGCLVDRSGDVGTKNLQSVHVKLISLLKLNIRTFYSDDIPDNLRNVPAVALGTKQRTY</sequence>
<dbReference type="SUPFAM" id="SSF53271">
    <property type="entry name" value="PRTase-like"/>
    <property type="match status" value="1"/>
</dbReference>
<evidence type="ECO:0000256" key="1">
    <source>
        <dbReference type="ARBA" id="ARBA00004889"/>
    </source>
</evidence>
<keyword evidence="4 6" id="KW-0808">Transferase</keyword>
<evidence type="ECO:0000259" key="7">
    <source>
        <dbReference type="Pfam" id="PF00156"/>
    </source>
</evidence>
<dbReference type="GO" id="GO:0000287">
    <property type="term" value="F:magnesium ion binding"/>
    <property type="evidence" value="ECO:0007669"/>
    <property type="project" value="UniProtKB-UniRule"/>
</dbReference>
<dbReference type="PATRIC" id="fig|1401685.3.peg.290"/>
<evidence type="ECO:0000256" key="3">
    <source>
        <dbReference type="ARBA" id="ARBA00022676"/>
    </source>
</evidence>
<protein>
    <recommendedName>
        <fullName evidence="2 6">Orotate phosphoribosyltransferase</fullName>
        <shortName evidence="6">OPRT</shortName>
        <shortName evidence="6">OPRTase</shortName>
        <ecNumber evidence="2 6">2.4.2.10</ecNumber>
    </recommendedName>
</protein>
<dbReference type="GO" id="GO:0019856">
    <property type="term" value="P:pyrimidine nucleobase biosynthetic process"/>
    <property type="evidence" value="ECO:0007669"/>
    <property type="project" value="TreeGrafter"/>
</dbReference>
<reference evidence="8 9" key="1">
    <citation type="journal article" date="2013" name="PLoS ONE">
        <title>Bacterial endosymbiosis in a chordate host: long-term co-evolution and conservation of secondary metabolism.</title>
        <authorList>
            <person name="Kwan J.C."/>
            <person name="Schmidt E.W."/>
        </authorList>
    </citation>
    <scope>NUCLEOTIDE SEQUENCE [LARGE SCALE GENOMIC DNA]</scope>
    <source>
        <strain evidence="9">L6</strain>
    </source>
</reference>
<dbReference type="HAMAP" id="MF_01208">
    <property type="entry name" value="PyrE"/>
    <property type="match status" value="1"/>
</dbReference>
<dbReference type="InterPro" id="IPR000836">
    <property type="entry name" value="PRTase_dom"/>
</dbReference>
<gene>
    <name evidence="6 8" type="primary">pyrE</name>
    <name evidence="8" type="ORF">P857_1057</name>
</gene>
<evidence type="ECO:0000313" key="9">
    <source>
        <dbReference type="Proteomes" id="UP000018951"/>
    </source>
</evidence>
<comment type="caution">
    <text evidence="8">The sequence shown here is derived from an EMBL/GenBank/DDBJ whole genome shotgun (WGS) entry which is preliminary data.</text>
</comment>
<feature type="domain" description="Phosphoribosyltransferase" evidence="7">
    <location>
        <begin position="42"/>
        <end position="141"/>
    </location>
</feature>
<evidence type="ECO:0000256" key="4">
    <source>
        <dbReference type="ARBA" id="ARBA00022679"/>
    </source>
</evidence>
<feature type="binding site" evidence="6">
    <location>
        <position position="153"/>
    </location>
    <ligand>
        <name>orotate</name>
        <dbReference type="ChEBI" id="CHEBI:30839"/>
    </ligand>
</feature>
<evidence type="ECO:0000256" key="5">
    <source>
        <dbReference type="ARBA" id="ARBA00022975"/>
    </source>
</evidence>
<comment type="function">
    <text evidence="6">Catalyzes the transfer of a ribosyl phosphate group from 5-phosphoribose 1-diphosphate to orotate, leading to the formation of orotidine monophosphate (OMP).</text>
</comment>
<proteinExistence type="inferred from homology"/>
<dbReference type="GO" id="GO:0004588">
    <property type="term" value="F:orotate phosphoribosyltransferase activity"/>
    <property type="evidence" value="ECO:0007669"/>
    <property type="project" value="UniProtKB-UniRule"/>
</dbReference>
<evidence type="ECO:0000256" key="6">
    <source>
        <dbReference type="HAMAP-Rule" id="MF_01208"/>
    </source>
</evidence>
<dbReference type="EC" id="2.4.2.10" evidence="2 6"/>
<comment type="similarity">
    <text evidence="6">Belongs to the purine/pyrimidine phosphoribosyltransferase family. PyrE subfamily.</text>
</comment>
<dbReference type="InterPro" id="IPR023031">
    <property type="entry name" value="OPRT"/>
</dbReference>
<name>W2V343_9RICK</name>
<feature type="binding site" evidence="6">
    <location>
        <position position="123"/>
    </location>
    <ligand>
        <name>orotate</name>
        <dbReference type="ChEBI" id="CHEBI:30839"/>
    </ligand>
</feature>
<dbReference type="GO" id="GO:0044205">
    <property type="term" value="P:'de novo' UMP biosynthetic process"/>
    <property type="evidence" value="ECO:0007669"/>
    <property type="project" value="UniProtKB-UniRule"/>
</dbReference>
<evidence type="ECO:0000313" key="8">
    <source>
        <dbReference type="EMBL" id="ETO91878.1"/>
    </source>
</evidence>
<dbReference type="UniPathway" id="UPA00070">
    <property type="reaction ID" value="UER00119"/>
</dbReference>
<dbReference type="Gene3D" id="3.40.50.2020">
    <property type="match status" value="1"/>
</dbReference>
<dbReference type="InterPro" id="IPR029057">
    <property type="entry name" value="PRTase-like"/>
</dbReference>
<comment type="pathway">
    <text evidence="1 6">Pyrimidine metabolism; UMP biosynthesis via de novo pathway; UMP from orotate: step 1/2.</text>
</comment>
<dbReference type="Pfam" id="PF00156">
    <property type="entry name" value="Pribosyltran"/>
    <property type="match status" value="1"/>
</dbReference>
<dbReference type="EMBL" id="AXCJ01000001">
    <property type="protein sequence ID" value="ETO91878.1"/>
    <property type="molecule type" value="Genomic_DNA"/>
</dbReference>
<comment type="subunit">
    <text evidence="6">Homodimer.</text>
</comment>
<keyword evidence="6" id="KW-0460">Magnesium</keyword>
<dbReference type="PANTHER" id="PTHR19278">
    <property type="entry name" value="OROTATE PHOSPHORIBOSYLTRANSFERASE"/>
    <property type="match status" value="1"/>
</dbReference>
<evidence type="ECO:0000256" key="2">
    <source>
        <dbReference type="ARBA" id="ARBA00011971"/>
    </source>
</evidence>
<keyword evidence="5 6" id="KW-0665">Pyrimidine biosynthesis</keyword>
<keyword evidence="3 6" id="KW-0328">Glycosyltransferase</keyword>
<organism evidence="8 9">
    <name type="scientific">Candidatus Xenolissoclinum pacificiensis L6</name>
    <dbReference type="NCBI Taxonomy" id="1401685"/>
    <lineage>
        <taxon>Bacteria</taxon>
        <taxon>Pseudomonadati</taxon>
        <taxon>Pseudomonadota</taxon>
        <taxon>Alphaproteobacteria</taxon>
        <taxon>Rickettsiales</taxon>
        <taxon>Anaplasmataceae</taxon>
        <taxon>Candidatus Xenolissoclinum</taxon>
    </lineage>
</organism>
<comment type="cofactor">
    <cofactor evidence="6">
        <name>Mg(2+)</name>
        <dbReference type="ChEBI" id="CHEBI:18420"/>
    </cofactor>
</comment>